<keyword evidence="5" id="KW-0521">NADP</keyword>
<gene>
    <name evidence="9" type="ORF">OS493_026413</name>
</gene>
<comment type="cofactor">
    <cofactor evidence="1 8">
        <name>FAD</name>
        <dbReference type="ChEBI" id="CHEBI:57692"/>
    </cofactor>
</comment>
<dbReference type="GO" id="GO:0050660">
    <property type="term" value="F:flavin adenine dinucleotide binding"/>
    <property type="evidence" value="ECO:0007669"/>
    <property type="project" value="InterPro"/>
</dbReference>
<dbReference type="AlphaFoldDB" id="A0A9W9ZC39"/>
<dbReference type="GO" id="GO:0004499">
    <property type="term" value="F:N,N-dimethylaniline monooxygenase activity"/>
    <property type="evidence" value="ECO:0007669"/>
    <property type="project" value="InterPro"/>
</dbReference>
<evidence type="ECO:0000256" key="2">
    <source>
        <dbReference type="ARBA" id="ARBA00009183"/>
    </source>
</evidence>
<accession>A0A9W9ZC39</accession>
<dbReference type="EMBL" id="MU826372">
    <property type="protein sequence ID" value="KAJ7377843.1"/>
    <property type="molecule type" value="Genomic_DNA"/>
</dbReference>
<dbReference type="Gene3D" id="3.50.50.60">
    <property type="entry name" value="FAD/NAD(P)-binding domain"/>
    <property type="match status" value="2"/>
</dbReference>
<organism evidence="9 10">
    <name type="scientific">Desmophyllum pertusum</name>
    <dbReference type="NCBI Taxonomy" id="174260"/>
    <lineage>
        <taxon>Eukaryota</taxon>
        <taxon>Metazoa</taxon>
        <taxon>Cnidaria</taxon>
        <taxon>Anthozoa</taxon>
        <taxon>Hexacorallia</taxon>
        <taxon>Scleractinia</taxon>
        <taxon>Caryophylliina</taxon>
        <taxon>Caryophylliidae</taxon>
        <taxon>Desmophyllum</taxon>
    </lineage>
</organism>
<keyword evidence="4 8" id="KW-0274">FAD</keyword>
<name>A0A9W9ZC39_9CNID</name>
<keyword evidence="7 8" id="KW-0503">Monooxygenase</keyword>
<evidence type="ECO:0000256" key="7">
    <source>
        <dbReference type="ARBA" id="ARBA00023033"/>
    </source>
</evidence>
<evidence type="ECO:0000313" key="9">
    <source>
        <dbReference type="EMBL" id="KAJ7377843.1"/>
    </source>
</evidence>
<sequence>MSQAAKRVCVIGAGPSGMSVLYHFHQLKTQGKEIPEIVCFDKQSDWGGLWKYSWETGTDKYGEPVHGSMYRDLWSNIPKECLEYPDYTFDEHFGKPIPSFPPRDVLYDYLKGRWSKGDLRPWIRFNHVIRQVTYNDSTDDFSVVAKDLLEDRMLPTQRFDHVIVATGHYSVPNVPFFPGIDQFPGRILHSHDFRNASQFKNKKVLVIGSRFSAEDIALQCVKYGAVNVVCTWRTKPMCFPLPPQITEKPLPTKIEGRTVHLKDDTTIEVDDIILCTGYLLSFPFLADNLRLKSTNVLYPPGLYKGTIWTQGGNNKLLYMGMQDQLYTFTMFDAQAKWAVNYITGEISLPDKQTMEDDCKEWVARMKELKEFFDEVDFQSAFVADLAKDTNYGYDLDIVKLVHVLIEHKMTDVTTYRDQSYTSMFTGTKSPVHHTPFIKAFDDSMKCFLDIKE</sequence>
<dbReference type="SUPFAM" id="SSF51905">
    <property type="entry name" value="FAD/NAD(P)-binding domain"/>
    <property type="match status" value="2"/>
</dbReference>
<keyword evidence="3 8" id="KW-0285">Flavoprotein</keyword>
<evidence type="ECO:0000256" key="4">
    <source>
        <dbReference type="ARBA" id="ARBA00022827"/>
    </source>
</evidence>
<evidence type="ECO:0000313" key="10">
    <source>
        <dbReference type="Proteomes" id="UP001163046"/>
    </source>
</evidence>
<dbReference type="GO" id="GO:0050661">
    <property type="term" value="F:NADP binding"/>
    <property type="evidence" value="ECO:0007669"/>
    <property type="project" value="InterPro"/>
</dbReference>
<evidence type="ECO:0000256" key="3">
    <source>
        <dbReference type="ARBA" id="ARBA00022630"/>
    </source>
</evidence>
<proteinExistence type="inferred from homology"/>
<dbReference type="PIRSF" id="PIRSF000332">
    <property type="entry name" value="FMO"/>
    <property type="match status" value="1"/>
</dbReference>
<dbReference type="InterPro" id="IPR050346">
    <property type="entry name" value="FMO-like"/>
</dbReference>
<dbReference type="PANTHER" id="PTHR23023">
    <property type="entry name" value="DIMETHYLANILINE MONOOXYGENASE"/>
    <property type="match status" value="1"/>
</dbReference>
<dbReference type="InterPro" id="IPR020946">
    <property type="entry name" value="Flavin_mOase-like"/>
</dbReference>
<evidence type="ECO:0000256" key="8">
    <source>
        <dbReference type="RuleBase" id="RU361177"/>
    </source>
</evidence>
<keyword evidence="6 8" id="KW-0560">Oxidoreductase</keyword>
<evidence type="ECO:0000256" key="5">
    <source>
        <dbReference type="ARBA" id="ARBA00022857"/>
    </source>
</evidence>
<dbReference type="InterPro" id="IPR036188">
    <property type="entry name" value="FAD/NAD-bd_sf"/>
</dbReference>
<dbReference type="Proteomes" id="UP001163046">
    <property type="component" value="Unassembled WGS sequence"/>
</dbReference>
<evidence type="ECO:0000256" key="1">
    <source>
        <dbReference type="ARBA" id="ARBA00001974"/>
    </source>
</evidence>
<dbReference type="InterPro" id="IPR000960">
    <property type="entry name" value="Flavin_mOase"/>
</dbReference>
<keyword evidence="10" id="KW-1185">Reference proteome</keyword>
<dbReference type="PRINTS" id="PR00370">
    <property type="entry name" value="FMOXYGENASE"/>
</dbReference>
<dbReference type="OrthoDB" id="66881at2759"/>
<protein>
    <recommendedName>
        <fullName evidence="8">Flavin-containing monooxygenase</fullName>
        <ecNumber evidence="8">1.-.-.-</ecNumber>
    </recommendedName>
</protein>
<dbReference type="Pfam" id="PF00743">
    <property type="entry name" value="FMO-like"/>
    <property type="match status" value="2"/>
</dbReference>
<comment type="similarity">
    <text evidence="2 8">Belongs to the FMO family.</text>
</comment>
<dbReference type="FunFam" id="3.50.50.60:FF:000138">
    <property type="entry name" value="Flavin-containing monooxygenase"/>
    <property type="match status" value="1"/>
</dbReference>
<reference evidence="9" key="1">
    <citation type="submission" date="2023-01" db="EMBL/GenBank/DDBJ databases">
        <title>Genome assembly of the deep-sea coral Lophelia pertusa.</title>
        <authorList>
            <person name="Herrera S."/>
            <person name="Cordes E."/>
        </authorList>
    </citation>
    <scope>NUCLEOTIDE SEQUENCE</scope>
    <source>
        <strain evidence="9">USNM1676648</strain>
        <tissue evidence="9">Polyp</tissue>
    </source>
</reference>
<comment type="caution">
    <text evidence="9">The sequence shown here is derived from an EMBL/GenBank/DDBJ whole genome shotgun (WGS) entry which is preliminary data.</text>
</comment>
<dbReference type="EC" id="1.-.-.-" evidence="8"/>
<evidence type="ECO:0000256" key="6">
    <source>
        <dbReference type="ARBA" id="ARBA00023002"/>
    </source>
</evidence>